<evidence type="ECO:0000256" key="5">
    <source>
        <dbReference type="SAM" id="Phobius"/>
    </source>
</evidence>
<feature type="transmembrane region" description="Helical" evidence="5">
    <location>
        <begin position="136"/>
        <end position="156"/>
    </location>
</feature>
<evidence type="ECO:0008006" key="8">
    <source>
        <dbReference type="Google" id="ProtNLM"/>
    </source>
</evidence>
<feature type="transmembrane region" description="Helical" evidence="5">
    <location>
        <begin position="249"/>
        <end position="271"/>
    </location>
</feature>
<evidence type="ECO:0000256" key="4">
    <source>
        <dbReference type="ARBA" id="ARBA00023136"/>
    </source>
</evidence>
<evidence type="ECO:0000313" key="6">
    <source>
        <dbReference type="EMBL" id="KKA24840.1"/>
    </source>
</evidence>
<dbReference type="InterPro" id="IPR036259">
    <property type="entry name" value="MFS_trans_sf"/>
</dbReference>
<organism evidence="6 7">
    <name type="scientific">Rasamsonia emersonii (strain ATCC 16479 / CBS 393.64 / IMI 116815)</name>
    <dbReference type="NCBI Taxonomy" id="1408163"/>
    <lineage>
        <taxon>Eukaryota</taxon>
        <taxon>Fungi</taxon>
        <taxon>Dikarya</taxon>
        <taxon>Ascomycota</taxon>
        <taxon>Pezizomycotina</taxon>
        <taxon>Eurotiomycetes</taxon>
        <taxon>Eurotiomycetidae</taxon>
        <taxon>Eurotiales</taxon>
        <taxon>Trichocomaceae</taxon>
        <taxon>Rasamsonia</taxon>
    </lineage>
</organism>
<feature type="transmembrane region" description="Helical" evidence="5">
    <location>
        <begin position="216"/>
        <end position="237"/>
    </location>
</feature>
<protein>
    <recommendedName>
        <fullName evidence="8">Major facilitator superfamily (MFS) profile domain-containing protein</fullName>
    </recommendedName>
</protein>
<reference evidence="6 7" key="1">
    <citation type="submission" date="2015-04" db="EMBL/GenBank/DDBJ databases">
        <authorList>
            <person name="Heijne W.H."/>
            <person name="Fedorova N.D."/>
            <person name="Nierman W.C."/>
            <person name="Vollebregt A.W."/>
            <person name="Zhao Z."/>
            <person name="Wu L."/>
            <person name="Kumar M."/>
            <person name="Stam H."/>
            <person name="van den Berg M.A."/>
            <person name="Pel H.J."/>
        </authorList>
    </citation>
    <scope>NUCLEOTIDE SEQUENCE [LARGE SCALE GENOMIC DNA]</scope>
    <source>
        <strain evidence="6 7">CBS 393.64</strain>
    </source>
</reference>
<sequence>MDKVEVQHEEYHRNGAKLPQKDENAIEASPTLRDEIARLSPEHQQYLLRRHGTLDLDPIPDMSDADPYNWPTWKTNAVQLVLYIFFGPETRYLRDGERSHSSSLQKEYLQFRRIDPTPLSWWDFVHPLSFVVQPCVFIPAAAYAMIFLWGSVMLSIEIPQTFPEKFHFNTEQVGLQSISLIIGSLIGEQVGGILSDQWMLRRQRQIGASTAPEFRLWLSYIGHILTICGVIVFIVRVEQASNQWNVTPLVGVAIAAAGNQIVTTVMITYAVDCYRQEAASVGVFITFFRQIWGFIGPFWFPQMFENVGFYGSTGIATALTVRVSVIPTILLQWKGCTWR</sequence>
<dbReference type="GO" id="GO:0005886">
    <property type="term" value="C:plasma membrane"/>
    <property type="evidence" value="ECO:0007669"/>
    <property type="project" value="TreeGrafter"/>
</dbReference>
<feature type="transmembrane region" description="Helical" evidence="5">
    <location>
        <begin position="176"/>
        <end position="195"/>
    </location>
</feature>
<proteinExistence type="predicted"/>
<evidence type="ECO:0000256" key="3">
    <source>
        <dbReference type="ARBA" id="ARBA00022989"/>
    </source>
</evidence>
<keyword evidence="3 5" id="KW-1133">Transmembrane helix</keyword>
<dbReference type="EMBL" id="LASV01000046">
    <property type="protein sequence ID" value="KKA24840.1"/>
    <property type="molecule type" value="Genomic_DNA"/>
</dbReference>
<name>A0A0F4Z3D7_RASE3</name>
<dbReference type="RefSeq" id="XP_013331452.1">
    <property type="nucleotide sequence ID" value="XM_013475998.1"/>
</dbReference>
<evidence type="ECO:0000256" key="1">
    <source>
        <dbReference type="ARBA" id="ARBA00004141"/>
    </source>
</evidence>
<dbReference type="OrthoDB" id="2585655at2759"/>
<keyword evidence="7" id="KW-1185">Reference proteome</keyword>
<dbReference type="Gene3D" id="1.20.1250.20">
    <property type="entry name" value="MFS general substrate transporter like domains"/>
    <property type="match status" value="1"/>
</dbReference>
<feature type="transmembrane region" description="Helical" evidence="5">
    <location>
        <begin position="278"/>
        <end position="295"/>
    </location>
</feature>
<evidence type="ECO:0000313" key="7">
    <source>
        <dbReference type="Proteomes" id="UP000053958"/>
    </source>
</evidence>
<evidence type="ECO:0000256" key="2">
    <source>
        <dbReference type="ARBA" id="ARBA00022692"/>
    </source>
</evidence>
<dbReference type="GeneID" id="25313459"/>
<dbReference type="Proteomes" id="UP000053958">
    <property type="component" value="Unassembled WGS sequence"/>
</dbReference>
<comment type="subcellular location">
    <subcellularLocation>
        <location evidence="1">Membrane</location>
        <topology evidence="1">Multi-pass membrane protein</topology>
    </subcellularLocation>
</comment>
<feature type="transmembrane region" description="Helical" evidence="5">
    <location>
        <begin position="307"/>
        <end position="331"/>
    </location>
</feature>
<keyword evidence="4 5" id="KW-0472">Membrane</keyword>
<dbReference type="GO" id="GO:0022857">
    <property type="term" value="F:transmembrane transporter activity"/>
    <property type="evidence" value="ECO:0007669"/>
    <property type="project" value="TreeGrafter"/>
</dbReference>
<accession>A0A0F4Z3D7</accession>
<dbReference type="AlphaFoldDB" id="A0A0F4Z3D7"/>
<gene>
    <name evidence="6" type="ORF">T310_1108</name>
</gene>
<keyword evidence="2 5" id="KW-0812">Transmembrane</keyword>
<comment type="caution">
    <text evidence="6">The sequence shown here is derived from an EMBL/GenBank/DDBJ whole genome shotgun (WGS) entry which is preliminary data.</text>
</comment>
<dbReference type="SUPFAM" id="SSF103473">
    <property type="entry name" value="MFS general substrate transporter"/>
    <property type="match status" value="1"/>
</dbReference>
<dbReference type="PANTHER" id="PTHR23502:SF2">
    <property type="entry name" value="TRANSPORTER, PUTATIVE (AFU_ORTHOLOGUE AFUA_2G08910)-RELATED"/>
    <property type="match status" value="1"/>
</dbReference>
<dbReference type="STRING" id="1408163.A0A0F4Z3D7"/>
<dbReference type="PANTHER" id="PTHR23502">
    <property type="entry name" value="MAJOR FACILITATOR SUPERFAMILY"/>
    <property type="match status" value="1"/>
</dbReference>